<accession>A7RQT0</accession>
<dbReference type="EMBL" id="DS469529">
    <property type="protein sequence ID" value="EDO46160.1"/>
    <property type="molecule type" value="Genomic_DNA"/>
</dbReference>
<dbReference type="Pfam" id="PF24764">
    <property type="entry name" value="rva_4"/>
    <property type="match status" value="1"/>
</dbReference>
<evidence type="ECO:0000313" key="3">
    <source>
        <dbReference type="Proteomes" id="UP000001593"/>
    </source>
</evidence>
<proteinExistence type="predicted"/>
<evidence type="ECO:0000313" key="2">
    <source>
        <dbReference type="EMBL" id="EDO46160.1"/>
    </source>
</evidence>
<protein>
    <recommendedName>
        <fullName evidence="1">Integrase core domain-containing protein</fullName>
    </recommendedName>
</protein>
<dbReference type="AlphaFoldDB" id="A7RQT0"/>
<feature type="domain" description="Integrase core" evidence="1">
    <location>
        <begin position="94"/>
        <end position="179"/>
    </location>
</feature>
<dbReference type="InterPro" id="IPR058913">
    <property type="entry name" value="Integrase_dom_put"/>
</dbReference>
<gene>
    <name evidence="2" type="ORF">NEMVEDRAFT_v1g200720</name>
</gene>
<dbReference type="eggNOG" id="ENOG502QURF">
    <property type="taxonomic scope" value="Eukaryota"/>
</dbReference>
<evidence type="ECO:0000259" key="1">
    <source>
        <dbReference type="Pfam" id="PF24764"/>
    </source>
</evidence>
<keyword evidence="3" id="KW-1185">Reference proteome</keyword>
<dbReference type="InParanoid" id="A7RQT0"/>
<reference evidence="2 3" key="1">
    <citation type="journal article" date="2007" name="Science">
        <title>Sea anemone genome reveals ancestral eumetazoan gene repertoire and genomic organization.</title>
        <authorList>
            <person name="Putnam N.H."/>
            <person name="Srivastava M."/>
            <person name="Hellsten U."/>
            <person name="Dirks B."/>
            <person name="Chapman J."/>
            <person name="Salamov A."/>
            <person name="Terry A."/>
            <person name="Shapiro H."/>
            <person name="Lindquist E."/>
            <person name="Kapitonov V.V."/>
            <person name="Jurka J."/>
            <person name="Genikhovich G."/>
            <person name="Grigoriev I.V."/>
            <person name="Lucas S.M."/>
            <person name="Steele R.E."/>
            <person name="Finnerty J.R."/>
            <person name="Technau U."/>
            <person name="Martindale M.Q."/>
            <person name="Rokhsar D.S."/>
        </authorList>
    </citation>
    <scope>NUCLEOTIDE SEQUENCE [LARGE SCALE GENOMIC DNA]</scope>
    <source>
        <strain evidence="3">CH2 X CH6</strain>
    </source>
</reference>
<dbReference type="OMA" id="ECLWFCY"/>
<dbReference type="PhylomeDB" id="A7RQT0"/>
<dbReference type="PANTHER" id="PTHR46177:SF1">
    <property type="entry name" value="INTEGRASE CATALYTIC DOMAIN-CONTAINING PROTEIN"/>
    <property type="match status" value="1"/>
</dbReference>
<sequence length="308" mass="35778">MADSESEDQERTIITQLFHLGHSYDDIVGLLSKCHWINISNFWMDQIRLLDIGQFGNLRMKGILVPRVVVQEMLKEIDPNGVELRKAHKLKRRVYRSLGPNSTWHADGYDKLKPYGFPMHACIDGFSRKVIWLYVTRSNNYPDDIASYYLDAVKQLGGCPRELDTDLGTENGAMADMIEKAVLNTADKLHLECLWFCFAELLQNDLKRVGDSWNTHYIRKSRHDTVAGRPDAIFHLPESYGGIDNLLVPVSQHDMSYAYTHLVQQDEDDEYQEYFRYVLHSLNKKKPEHWREALQMYEELLHIAVNGC</sequence>
<dbReference type="HOGENOM" id="CLU_038374_2_1_1"/>
<name>A7RQT0_NEMVE</name>
<dbReference type="STRING" id="45351.A7RQT0"/>
<dbReference type="PANTHER" id="PTHR46177">
    <property type="entry name" value="INTEGRASE CATALYTIC DOMAIN-CONTAINING PROTEIN"/>
    <property type="match status" value="1"/>
</dbReference>
<dbReference type="Proteomes" id="UP000001593">
    <property type="component" value="Unassembled WGS sequence"/>
</dbReference>
<organism evidence="2 3">
    <name type="scientific">Nematostella vectensis</name>
    <name type="common">Starlet sea anemone</name>
    <dbReference type="NCBI Taxonomy" id="45351"/>
    <lineage>
        <taxon>Eukaryota</taxon>
        <taxon>Metazoa</taxon>
        <taxon>Cnidaria</taxon>
        <taxon>Anthozoa</taxon>
        <taxon>Hexacorallia</taxon>
        <taxon>Actiniaria</taxon>
        <taxon>Edwardsiidae</taxon>
        <taxon>Nematostella</taxon>
    </lineage>
</organism>